<evidence type="ECO:0000313" key="1">
    <source>
        <dbReference type="EMBL" id="TCD15187.1"/>
    </source>
</evidence>
<sequence>MAYSLRYASAIFFCLSALLGCELPKDPSRTSQTVRGDVLIVGTDGPVPPENEAEKAALTRLAANLNARLEYRQAGIHALAADLESGEIHVLAGGLPRNTPFKNRFGLSSPVSEVLLDGKREKTVFAIRKGENGFLLQVNKAVGD</sequence>
<dbReference type="RefSeq" id="WP_131566963.1">
    <property type="nucleotide sequence ID" value="NZ_JAINFK010000004.1"/>
</dbReference>
<proteinExistence type="predicted"/>
<dbReference type="EMBL" id="SJST01000002">
    <property type="protein sequence ID" value="TCD15187.1"/>
    <property type="molecule type" value="Genomic_DNA"/>
</dbReference>
<comment type="caution">
    <text evidence="1">The sequence shown here is derived from an EMBL/GenBank/DDBJ whole genome shotgun (WGS) entry which is preliminary data.</text>
</comment>
<evidence type="ECO:0000313" key="2">
    <source>
        <dbReference type="Proteomes" id="UP000291301"/>
    </source>
</evidence>
<gene>
    <name evidence="1" type="ORF">E0D97_06475</name>
</gene>
<accession>A0A4V2MPR5</accession>
<protein>
    <submittedName>
        <fullName evidence="1">Uncharacterized protein</fullName>
    </submittedName>
</protein>
<dbReference type="Proteomes" id="UP000291301">
    <property type="component" value="Unassembled WGS sequence"/>
</dbReference>
<keyword evidence="2" id="KW-1185">Reference proteome</keyword>
<dbReference type="OrthoDB" id="8116676at2"/>
<reference evidence="1 2" key="1">
    <citation type="journal article" date="2015" name="Antonie Van Leeuwenhoek">
        <title>Oricola cellulosilytica gen. nov., sp. nov., a cellulose-degrading bacterium of the family Phyllobacteriaceae isolated from surface seashore water, and emended descriptions of Mesorhizobium loti and Phyllobacterium myrsinacearum.</title>
        <authorList>
            <person name="Hameed A."/>
            <person name="Shahina M."/>
            <person name="Lai W.A."/>
            <person name="Lin S.Y."/>
            <person name="Young L.S."/>
            <person name="Liu Y.C."/>
            <person name="Hsu Y.H."/>
            <person name="Young C.C."/>
        </authorList>
    </citation>
    <scope>NUCLEOTIDE SEQUENCE [LARGE SCALE GENOMIC DNA]</scope>
    <source>
        <strain evidence="1 2">KCTC 52183</strain>
    </source>
</reference>
<name>A0A4V2MPR5_9HYPH</name>
<dbReference type="Gene3D" id="3.40.190.10">
    <property type="entry name" value="Periplasmic binding protein-like II"/>
    <property type="match status" value="1"/>
</dbReference>
<dbReference type="AlphaFoldDB" id="A0A4V2MPR5"/>
<organism evidence="1 2">
    <name type="scientific">Oricola cellulosilytica</name>
    <dbReference type="NCBI Taxonomy" id="1429082"/>
    <lineage>
        <taxon>Bacteria</taxon>
        <taxon>Pseudomonadati</taxon>
        <taxon>Pseudomonadota</taxon>
        <taxon>Alphaproteobacteria</taxon>
        <taxon>Hyphomicrobiales</taxon>
        <taxon>Ahrensiaceae</taxon>
        <taxon>Oricola</taxon>
    </lineage>
</organism>
<dbReference type="PROSITE" id="PS51257">
    <property type="entry name" value="PROKAR_LIPOPROTEIN"/>
    <property type="match status" value="1"/>
</dbReference>